<sequence>MDPVSQKFPPAWRSSAPPCPESKPAASAWLGEGQLPDVVLGRERVYGCSNSPIFSPVSCPHQECCLALSPWRFCSMNPITSNPAPPSRPAPHARGGFSFALRLPVRLPLIPLLSSFLNFTPLLQVSLSLGVYAALESPFVFSSVGVRVNVYVQHQ</sequence>
<evidence type="ECO:0000256" key="1">
    <source>
        <dbReference type="SAM" id="MobiDB-lite"/>
    </source>
</evidence>
<dbReference type="Proteomes" id="UP000664940">
    <property type="component" value="Unassembled WGS sequence"/>
</dbReference>
<organism evidence="2 3">
    <name type="scientific">Phyllostomus discolor</name>
    <name type="common">pale spear-nosed bat</name>
    <dbReference type="NCBI Taxonomy" id="89673"/>
    <lineage>
        <taxon>Eukaryota</taxon>
        <taxon>Metazoa</taxon>
        <taxon>Chordata</taxon>
        <taxon>Craniata</taxon>
        <taxon>Vertebrata</taxon>
        <taxon>Euteleostomi</taxon>
        <taxon>Mammalia</taxon>
        <taxon>Eutheria</taxon>
        <taxon>Laurasiatheria</taxon>
        <taxon>Chiroptera</taxon>
        <taxon>Yangochiroptera</taxon>
        <taxon>Phyllostomidae</taxon>
        <taxon>Phyllostominae</taxon>
        <taxon>Phyllostomus</taxon>
    </lineage>
</organism>
<evidence type="ECO:0000313" key="3">
    <source>
        <dbReference type="Proteomes" id="UP000664940"/>
    </source>
</evidence>
<reference evidence="2 3" key="1">
    <citation type="journal article" date="2020" name="Nature">
        <title>Six reference-quality genomes reveal evolution of bat adaptations.</title>
        <authorList>
            <person name="Jebb D."/>
            <person name="Huang Z."/>
            <person name="Pippel M."/>
            <person name="Hughes G.M."/>
            <person name="Lavrichenko K."/>
            <person name="Devanna P."/>
            <person name="Winkler S."/>
            <person name="Jermiin L.S."/>
            <person name="Skirmuntt E.C."/>
            <person name="Katzourakis A."/>
            <person name="Burkitt-Gray L."/>
            <person name="Ray D.A."/>
            <person name="Sullivan K.A.M."/>
            <person name="Roscito J.G."/>
            <person name="Kirilenko B.M."/>
            <person name="Davalos L.M."/>
            <person name="Corthals A.P."/>
            <person name="Power M.L."/>
            <person name="Jones G."/>
            <person name="Ransome R.D."/>
            <person name="Dechmann D.K.N."/>
            <person name="Locatelli A.G."/>
            <person name="Puechmaille S.J."/>
            <person name="Fedrigo O."/>
            <person name="Jarvis E.D."/>
            <person name="Hiller M."/>
            <person name="Vernes S.C."/>
            <person name="Myers E.W."/>
            <person name="Teeling E.C."/>
        </authorList>
    </citation>
    <scope>NUCLEOTIDE SEQUENCE [LARGE SCALE GENOMIC DNA]</scope>
    <source>
        <strain evidence="2">Bat1K_MPI-CBG_1</strain>
    </source>
</reference>
<name>A0A834BDQ7_9CHIR</name>
<proteinExistence type="predicted"/>
<comment type="caution">
    <text evidence="2">The sequence shown here is derived from an EMBL/GenBank/DDBJ whole genome shotgun (WGS) entry which is preliminary data.</text>
</comment>
<gene>
    <name evidence="2" type="ORF">HJG60_007781</name>
</gene>
<accession>A0A834BDQ7</accession>
<evidence type="ECO:0000313" key="2">
    <source>
        <dbReference type="EMBL" id="KAF6130803.1"/>
    </source>
</evidence>
<dbReference type="EMBL" id="JABVXQ010000001">
    <property type="protein sequence ID" value="KAF6130803.1"/>
    <property type="molecule type" value="Genomic_DNA"/>
</dbReference>
<feature type="region of interest" description="Disordered" evidence="1">
    <location>
        <begin position="1"/>
        <end position="24"/>
    </location>
</feature>
<dbReference type="AlphaFoldDB" id="A0A834BDQ7"/>
<protein>
    <submittedName>
        <fullName evidence="2">Uncharacterized protein</fullName>
    </submittedName>
</protein>